<comment type="caution">
    <text evidence="3">The sequence shown here is derived from an EMBL/GenBank/DDBJ whole genome shotgun (WGS) entry which is preliminary data.</text>
</comment>
<gene>
    <name evidence="3" type="ORF">GSI_05146</name>
</gene>
<dbReference type="Proteomes" id="UP000230002">
    <property type="component" value="Unassembled WGS sequence"/>
</dbReference>
<dbReference type="AlphaFoldDB" id="A0A2G8SF83"/>
<dbReference type="EMBL" id="AYKW01000010">
    <property type="protein sequence ID" value="PIL32444.1"/>
    <property type="molecule type" value="Genomic_DNA"/>
</dbReference>
<name>A0A2G8SF83_9APHY</name>
<proteinExistence type="predicted"/>
<feature type="compositionally biased region" description="Low complexity" evidence="1">
    <location>
        <begin position="327"/>
        <end position="343"/>
    </location>
</feature>
<evidence type="ECO:0000256" key="1">
    <source>
        <dbReference type="SAM" id="MobiDB-lite"/>
    </source>
</evidence>
<organism evidence="3 4">
    <name type="scientific">Ganoderma sinense ZZ0214-1</name>
    <dbReference type="NCBI Taxonomy" id="1077348"/>
    <lineage>
        <taxon>Eukaryota</taxon>
        <taxon>Fungi</taxon>
        <taxon>Dikarya</taxon>
        <taxon>Basidiomycota</taxon>
        <taxon>Agaricomycotina</taxon>
        <taxon>Agaricomycetes</taxon>
        <taxon>Polyporales</taxon>
        <taxon>Polyporaceae</taxon>
        <taxon>Ganoderma</taxon>
    </lineage>
</organism>
<feature type="domain" description="HNH nuclease" evidence="2">
    <location>
        <begin position="165"/>
        <end position="229"/>
    </location>
</feature>
<dbReference type="InterPro" id="IPR003615">
    <property type="entry name" value="HNH_nuc"/>
</dbReference>
<evidence type="ECO:0000313" key="3">
    <source>
        <dbReference type="EMBL" id="PIL32444.1"/>
    </source>
</evidence>
<accession>A0A2G8SF83</accession>
<dbReference type="STRING" id="1077348.A0A2G8SF83"/>
<reference evidence="3 4" key="1">
    <citation type="journal article" date="2015" name="Sci. Rep.">
        <title>Chromosome-level genome map provides insights into diverse defense mechanisms in the medicinal fungus Ganoderma sinense.</title>
        <authorList>
            <person name="Zhu Y."/>
            <person name="Xu J."/>
            <person name="Sun C."/>
            <person name="Zhou S."/>
            <person name="Xu H."/>
            <person name="Nelson D.R."/>
            <person name="Qian J."/>
            <person name="Song J."/>
            <person name="Luo H."/>
            <person name="Xiang L."/>
            <person name="Li Y."/>
            <person name="Xu Z."/>
            <person name="Ji A."/>
            <person name="Wang L."/>
            <person name="Lu S."/>
            <person name="Hayward A."/>
            <person name="Sun W."/>
            <person name="Li X."/>
            <person name="Schwartz D.C."/>
            <person name="Wang Y."/>
            <person name="Chen S."/>
        </authorList>
    </citation>
    <scope>NUCLEOTIDE SEQUENCE [LARGE SCALE GENOMIC DNA]</scope>
    <source>
        <strain evidence="3 4">ZZ0214-1</strain>
    </source>
</reference>
<sequence length="428" mass="48145">MALRPRLPPLLSPVEITKDDEVLIYHPAVGRPLFIFPAYSDEVDLNDSLKTVSGVCCSLVLDSCRIITNYAASNQDDFLATDREGKISIDGVQPLTTGVYYYFLGPPNVAANCNYPVVKDFSAFRFPAQLPRHWYDARATARHTSVQIVSASNMSNHVVWRDKYCALSTGQSFIQCAHLVPKSEEAWYDANEMFVHAFPNMQSGINALANGISLRDDLHRCFDSYAFVFYPVDRDGFMAYFVGEAGYPDYTESFHRRLATIHPSVAVEFLYARFAYTVVNLLHYHGLLFDAVEDNERVKEVAAKLSSNREVRRTKPSGGNEEESDKGSSSASHSSVQSSPQMSYAGGDERWRDTLSRRLPDIAALEEVEYPPDTTVACHMETPHMLRLMSKYMRENPQVWQTSSTPADATRDDVEGYYARLMTRPSSA</sequence>
<dbReference type="Pfam" id="PF13391">
    <property type="entry name" value="HNH_2"/>
    <property type="match status" value="1"/>
</dbReference>
<protein>
    <recommendedName>
        <fullName evidence="2">HNH nuclease domain-containing protein</fullName>
    </recommendedName>
</protein>
<evidence type="ECO:0000259" key="2">
    <source>
        <dbReference type="Pfam" id="PF13391"/>
    </source>
</evidence>
<dbReference type="OrthoDB" id="2793280at2759"/>
<keyword evidence="4" id="KW-1185">Reference proteome</keyword>
<feature type="region of interest" description="Disordered" evidence="1">
    <location>
        <begin position="306"/>
        <end position="349"/>
    </location>
</feature>
<evidence type="ECO:0000313" key="4">
    <source>
        <dbReference type="Proteomes" id="UP000230002"/>
    </source>
</evidence>